<name>A0ABS6RXC3_9BACT</name>
<accession>A0ABS6RXC3</accession>
<sequence length="271" mass="31932">MNNKLFFDTTAVIDYIFKPEKKRFMKPLIDNAEEIATTQYTLMELKTGYLKNIILLYYKLSENNDLSDLLEYTQKLSYKPNILNTWLEAFSNLYKQKKQYYNELKVKDMTREIKELLGEMILDTSVEVKKLFKGNITNEMECFKDLKFPYIENSTLKNDPTSCKNSKEECNIKEFFEQNKSSFEKILTLLKKSHSSDDETKKRIYSLEEILTLLNDTKNKFSNKTPNLRHCWKCSDAIIAVSAPNDYAILNNNKKHFDPICEAINKESINY</sequence>
<protein>
    <recommendedName>
        <fullName evidence="3">PIN domain-containing protein</fullName>
    </recommendedName>
</protein>
<reference evidence="1 2" key="1">
    <citation type="journal article" date="2020" name="J Geophys Res Biogeosci">
        <title>Magnetotaxis as an Adaptation to Enable Bacterial Shuttling of Microbial Sulfur and Sulfur Cycling Across Aquatic Oxic#Anoxic Interfaces.</title>
        <authorList>
            <person name="Li J."/>
            <person name="Liu P."/>
            <person name="Wang J."/>
            <person name="Roberts A.P."/>
            <person name="Pan Y."/>
        </authorList>
    </citation>
    <scope>NUCLEOTIDE SEQUENCE [LARGE SCALE GENOMIC DNA]</scope>
    <source>
        <strain evidence="1 2">MYR-1_YQ</strain>
    </source>
</reference>
<comment type="caution">
    <text evidence="1">The sequence shown here is derived from an EMBL/GenBank/DDBJ whole genome shotgun (WGS) entry which is preliminary data.</text>
</comment>
<evidence type="ECO:0008006" key="3">
    <source>
        <dbReference type="Google" id="ProtNLM"/>
    </source>
</evidence>
<dbReference type="EMBL" id="JABXWD010000040">
    <property type="protein sequence ID" value="MBV6340689.1"/>
    <property type="molecule type" value="Genomic_DNA"/>
</dbReference>
<evidence type="ECO:0000313" key="2">
    <source>
        <dbReference type="Proteomes" id="UP001196980"/>
    </source>
</evidence>
<evidence type="ECO:0000313" key="1">
    <source>
        <dbReference type="EMBL" id="MBV6340689.1"/>
    </source>
</evidence>
<dbReference type="Proteomes" id="UP001196980">
    <property type="component" value="Unassembled WGS sequence"/>
</dbReference>
<keyword evidence="2" id="KW-1185">Reference proteome</keyword>
<dbReference type="RefSeq" id="WP_218251305.1">
    <property type="nucleotide sequence ID" value="NZ_JABXWD010000040.1"/>
</dbReference>
<proteinExistence type="predicted"/>
<gene>
    <name evidence="1" type="ORF">HWQ67_03750</name>
</gene>
<organism evidence="1 2">
    <name type="scientific">Candidatus Magnetobacterium casense</name>
    <dbReference type="NCBI Taxonomy" id="1455061"/>
    <lineage>
        <taxon>Bacteria</taxon>
        <taxon>Pseudomonadati</taxon>
        <taxon>Nitrospirota</taxon>
        <taxon>Thermodesulfovibrionia</taxon>
        <taxon>Thermodesulfovibrionales</taxon>
        <taxon>Candidatus Magnetobacteriaceae</taxon>
        <taxon>Candidatus Magnetobacterium</taxon>
    </lineage>
</organism>